<dbReference type="HOGENOM" id="CLU_1928926_0_0_1"/>
<protein>
    <submittedName>
        <fullName evidence="1">Uncharacterized protein</fullName>
    </submittedName>
</protein>
<reference evidence="1 2" key="1">
    <citation type="submission" date="2014-06" db="EMBL/GenBank/DDBJ databases">
        <title>Evolutionary Origins and Diversification of the Mycorrhizal Mutualists.</title>
        <authorList>
            <consortium name="DOE Joint Genome Institute"/>
            <consortium name="Mycorrhizal Genomics Consortium"/>
            <person name="Kohler A."/>
            <person name="Kuo A."/>
            <person name="Nagy L.G."/>
            <person name="Floudas D."/>
            <person name="Copeland A."/>
            <person name="Barry K.W."/>
            <person name="Cichocki N."/>
            <person name="Veneault-Fourrey C."/>
            <person name="LaButti K."/>
            <person name="Lindquist E.A."/>
            <person name="Lipzen A."/>
            <person name="Lundell T."/>
            <person name="Morin E."/>
            <person name="Murat C."/>
            <person name="Riley R."/>
            <person name="Ohm R."/>
            <person name="Sun H."/>
            <person name="Tunlid A."/>
            <person name="Henrissat B."/>
            <person name="Grigoriev I.V."/>
            <person name="Hibbett D.S."/>
            <person name="Martin F."/>
        </authorList>
    </citation>
    <scope>NUCLEOTIDE SEQUENCE [LARGE SCALE GENOMIC DNA]</scope>
    <source>
        <strain evidence="1 2">SS14</strain>
    </source>
</reference>
<sequence>MRSRRLRIILHFSPSLLSISPGELCAPRELPLGCSKRSCLCCTLWIEAFNKATRLLWMTSGSHGKSYGNWALPGNVQGVAAELDKYLMDATWTRLVDILEWVPGIPWQGDRDDPRVIQATFDKIKLLSSQL</sequence>
<evidence type="ECO:0000313" key="1">
    <source>
        <dbReference type="EMBL" id="KIJ35779.1"/>
    </source>
</evidence>
<accession>A0A0C9ULL8</accession>
<dbReference type="OrthoDB" id="3063780at2759"/>
<dbReference type="AlphaFoldDB" id="A0A0C9ULL8"/>
<proteinExistence type="predicted"/>
<evidence type="ECO:0000313" key="2">
    <source>
        <dbReference type="Proteomes" id="UP000054279"/>
    </source>
</evidence>
<organism evidence="1 2">
    <name type="scientific">Sphaerobolus stellatus (strain SS14)</name>
    <dbReference type="NCBI Taxonomy" id="990650"/>
    <lineage>
        <taxon>Eukaryota</taxon>
        <taxon>Fungi</taxon>
        <taxon>Dikarya</taxon>
        <taxon>Basidiomycota</taxon>
        <taxon>Agaricomycotina</taxon>
        <taxon>Agaricomycetes</taxon>
        <taxon>Phallomycetidae</taxon>
        <taxon>Geastrales</taxon>
        <taxon>Sphaerobolaceae</taxon>
        <taxon>Sphaerobolus</taxon>
    </lineage>
</organism>
<dbReference type="Proteomes" id="UP000054279">
    <property type="component" value="Unassembled WGS sequence"/>
</dbReference>
<name>A0A0C9ULL8_SPHS4</name>
<gene>
    <name evidence="1" type="ORF">M422DRAFT_261963</name>
</gene>
<keyword evidence="2" id="KW-1185">Reference proteome</keyword>
<dbReference type="Pfam" id="PF14441">
    <property type="entry name" value="OTT_1508_deam"/>
    <property type="match status" value="1"/>
</dbReference>
<dbReference type="InterPro" id="IPR027796">
    <property type="entry name" value="OTT_1508_deam-like"/>
</dbReference>
<dbReference type="EMBL" id="KN837185">
    <property type="protein sequence ID" value="KIJ35779.1"/>
    <property type="molecule type" value="Genomic_DNA"/>
</dbReference>